<sequence length="297" mass="33176">MPVGASPCRDIELRLLLLRQLDLHPEELRPAPGSWRKLMASITPAALDNRVSELREALGVEAVRHIARRCPHVLQLTTERILSRLADLNLRLGLPRHQLVAAVCRFPGLLSLTSEAAGGRVALLVQQLGKSEDFVLAMVVSQPVLLCLSRATLSYRIGLLHEAGSMLPGIWGAELTSAAPSTLGRLLRCSDPVLSRLTWTYLRTANNGRKFHRIRSMSTICCQPAARWHRENPLFREWLEAGERDRREGRVAPWPGWWRGTPPAEVDWWRGASGQLTTTTTSGGQLTPEEEEEDEED</sequence>
<dbReference type="Pfam" id="PF02536">
    <property type="entry name" value="mTERF"/>
    <property type="match status" value="1"/>
</dbReference>
<evidence type="ECO:0000256" key="2">
    <source>
        <dbReference type="ARBA" id="ARBA00022472"/>
    </source>
</evidence>
<evidence type="ECO:0000256" key="1">
    <source>
        <dbReference type="ARBA" id="ARBA00007692"/>
    </source>
</evidence>
<gene>
    <name evidence="5" type="primary">CGL55f</name>
</gene>
<evidence type="ECO:0000256" key="3">
    <source>
        <dbReference type="ARBA" id="ARBA00022946"/>
    </source>
</evidence>
<dbReference type="AlphaFoldDB" id="D9CIX1"/>
<feature type="compositionally biased region" description="Low complexity" evidence="4">
    <location>
        <begin position="273"/>
        <end position="287"/>
    </location>
</feature>
<keyword evidence="2" id="KW-0805">Transcription regulation</keyword>
<dbReference type="EMBL" id="GU784915">
    <property type="protein sequence ID" value="ADI46822.1"/>
    <property type="molecule type" value="Genomic_DNA"/>
</dbReference>
<dbReference type="InterPro" id="IPR003690">
    <property type="entry name" value="MTERF"/>
</dbReference>
<proteinExistence type="inferred from homology"/>
<evidence type="ECO:0000256" key="4">
    <source>
        <dbReference type="SAM" id="MobiDB-lite"/>
    </source>
</evidence>
<name>D9CIX1_VOLCA</name>
<keyword evidence="2" id="KW-0804">Transcription</keyword>
<reference evidence="5" key="1">
    <citation type="journal article" date="2010" name="Science">
        <title>Evolution of an expanded sex-determining locus in Volvox.</title>
        <authorList>
            <person name="Ferris P."/>
            <person name="Olson B.J."/>
            <person name="De Hoff P.L."/>
            <person name="Douglass S."/>
            <person name="Casero D."/>
            <person name="Prochnik S."/>
            <person name="Geng S."/>
            <person name="Rai R."/>
            <person name="Grimwood J."/>
            <person name="Schmutz J."/>
            <person name="Nishii I."/>
            <person name="Hamaji T."/>
            <person name="Nozaki H."/>
            <person name="Pellegrini M."/>
            <person name="Umen J.G."/>
        </authorList>
    </citation>
    <scope>NUCLEOTIDE SEQUENCE</scope>
    <source>
        <strain evidence="5">Eve</strain>
    </source>
</reference>
<dbReference type="GO" id="GO:0003676">
    <property type="term" value="F:nucleic acid binding"/>
    <property type="evidence" value="ECO:0007669"/>
    <property type="project" value="InterPro"/>
</dbReference>
<dbReference type="Gene3D" id="1.25.70.10">
    <property type="entry name" value="Transcription termination factor 3, mitochondrial"/>
    <property type="match status" value="1"/>
</dbReference>
<evidence type="ECO:0000313" key="5">
    <source>
        <dbReference type="EMBL" id="ADI46822.1"/>
    </source>
</evidence>
<feature type="region of interest" description="Disordered" evidence="4">
    <location>
        <begin position="267"/>
        <end position="297"/>
    </location>
</feature>
<accession>D9CIX1</accession>
<dbReference type="InterPro" id="IPR038538">
    <property type="entry name" value="MTERF_sf"/>
</dbReference>
<protein>
    <submittedName>
        <fullName evidence="5">CGL55f</fullName>
    </submittedName>
</protein>
<keyword evidence="2" id="KW-0806">Transcription termination</keyword>
<dbReference type="GO" id="GO:0006353">
    <property type="term" value="P:DNA-templated transcription termination"/>
    <property type="evidence" value="ECO:0007669"/>
    <property type="project" value="UniProtKB-KW"/>
</dbReference>
<feature type="compositionally biased region" description="Acidic residues" evidence="4">
    <location>
        <begin position="288"/>
        <end position="297"/>
    </location>
</feature>
<keyword evidence="3" id="KW-0809">Transit peptide</keyword>
<organism evidence="5">
    <name type="scientific">Volvox carteri f. nagariensis</name>
    <dbReference type="NCBI Taxonomy" id="3068"/>
    <lineage>
        <taxon>Eukaryota</taxon>
        <taxon>Viridiplantae</taxon>
        <taxon>Chlorophyta</taxon>
        <taxon>core chlorophytes</taxon>
        <taxon>Chlorophyceae</taxon>
        <taxon>CS clade</taxon>
        <taxon>Chlamydomonadales</taxon>
        <taxon>Volvocaceae</taxon>
        <taxon>Volvox</taxon>
    </lineage>
</organism>
<comment type="similarity">
    <text evidence="1">Belongs to the mTERF family.</text>
</comment>